<dbReference type="InterPro" id="IPR000209">
    <property type="entry name" value="Peptidase_S8/S53_dom"/>
</dbReference>
<comment type="similarity">
    <text evidence="1 5 6">Belongs to the peptidase S8 family.</text>
</comment>
<feature type="active site" description="Charge relay system" evidence="5">
    <location>
        <position position="227"/>
    </location>
</feature>
<keyword evidence="10" id="KW-1185">Reference proteome</keyword>
<keyword evidence="3 5" id="KW-0378">Hydrolase</keyword>
<sequence>MNRSFRRNWAMAGLLALCATLPLQSGAATRSGKVSKEIMPTFSAGLIIKLSNDGSLDPDLVAKARQIANKYGISLSHLRKLARGGDVVALDRELPPELVRRLADEIAKLDARIDYVEPDVVMVPMSLSNDKHVSAQWNLTEFAGGINLPEAWAMSKGKDVVVAVVDSGVRPHIDLMANLLPGYDFVSNRATARDGDGRDPFAWDEGSWYSAGQCHSDQLGAKDSLWHGTHVAGIIGAVSNNSTGITGAAPKAKILPVRVVGRCGGYTSDIIDGMMWAAGLPVAGVPKNPHPAKVINLSLGSVTACSKAFQAAVTAVREAGAVVVAAAGNSDIDVARVSPAGCQGVVSVAASDREGKKAYYSNYGRRITVAAPGGDMQDVAENGILSLLNSGTKRPAGDAMAYMQGTSMAAPHVSAVVALMLSRNPNLSPDRVQQLLKGSARPIPSQDCQGGCGGGLVDAAAAVAAAAVAAP</sequence>
<evidence type="ECO:0000256" key="4">
    <source>
        <dbReference type="ARBA" id="ARBA00022825"/>
    </source>
</evidence>
<keyword evidence="7" id="KW-0732">Signal</keyword>
<name>A0ABU9BMM3_9BURK</name>
<dbReference type="InterPro" id="IPR023827">
    <property type="entry name" value="Peptidase_S8_Asp-AS"/>
</dbReference>
<proteinExistence type="inferred from homology"/>
<gene>
    <name evidence="9" type="ORF">AACH06_09285</name>
</gene>
<dbReference type="InterPro" id="IPR034176">
    <property type="entry name" value="Peptidases_S8_13"/>
</dbReference>
<feature type="domain" description="Peptidase S8/S53" evidence="8">
    <location>
        <begin position="157"/>
        <end position="442"/>
    </location>
</feature>
<evidence type="ECO:0000256" key="2">
    <source>
        <dbReference type="ARBA" id="ARBA00022670"/>
    </source>
</evidence>
<evidence type="ECO:0000256" key="6">
    <source>
        <dbReference type="RuleBase" id="RU003355"/>
    </source>
</evidence>
<dbReference type="PANTHER" id="PTHR43806">
    <property type="entry name" value="PEPTIDASE S8"/>
    <property type="match status" value="1"/>
</dbReference>
<dbReference type="RefSeq" id="WP_341425371.1">
    <property type="nucleotide sequence ID" value="NZ_JBBUTG010000004.1"/>
</dbReference>
<feature type="active site" description="Charge relay system" evidence="5">
    <location>
        <position position="166"/>
    </location>
</feature>
<dbReference type="Pfam" id="PF00082">
    <property type="entry name" value="Peptidase_S8"/>
    <property type="match status" value="1"/>
</dbReference>
<dbReference type="InterPro" id="IPR022398">
    <property type="entry name" value="Peptidase_S8_His-AS"/>
</dbReference>
<evidence type="ECO:0000256" key="1">
    <source>
        <dbReference type="ARBA" id="ARBA00011073"/>
    </source>
</evidence>
<dbReference type="CDD" id="cd07496">
    <property type="entry name" value="Peptidases_S8_13"/>
    <property type="match status" value="1"/>
</dbReference>
<evidence type="ECO:0000259" key="8">
    <source>
        <dbReference type="Pfam" id="PF00082"/>
    </source>
</evidence>
<feature type="signal peptide" evidence="7">
    <location>
        <begin position="1"/>
        <end position="27"/>
    </location>
</feature>
<dbReference type="EC" id="3.4.-.-" evidence="9"/>
<dbReference type="Gene3D" id="3.40.50.200">
    <property type="entry name" value="Peptidase S8/S53 domain"/>
    <property type="match status" value="1"/>
</dbReference>
<dbReference type="InterPro" id="IPR036852">
    <property type="entry name" value="Peptidase_S8/S53_dom_sf"/>
</dbReference>
<accession>A0ABU9BMM3</accession>
<dbReference type="SUPFAM" id="SSF52743">
    <property type="entry name" value="Subtilisin-like"/>
    <property type="match status" value="1"/>
</dbReference>
<dbReference type="PANTHER" id="PTHR43806:SF11">
    <property type="entry name" value="CEREVISIN-RELATED"/>
    <property type="match status" value="1"/>
</dbReference>
<dbReference type="PROSITE" id="PS00136">
    <property type="entry name" value="SUBTILASE_ASP"/>
    <property type="match status" value="1"/>
</dbReference>
<evidence type="ECO:0000313" key="10">
    <source>
        <dbReference type="Proteomes" id="UP001371218"/>
    </source>
</evidence>
<protein>
    <submittedName>
        <fullName evidence="9">S8 family peptidase</fullName>
        <ecNumber evidence="9">3.4.-.-</ecNumber>
    </submittedName>
</protein>
<dbReference type="PROSITE" id="PS00137">
    <property type="entry name" value="SUBTILASE_HIS"/>
    <property type="match status" value="1"/>
</dbReference>
<dbReference type="InterPro" id="IPR023828">
    <property type="entry name" value="Peptidase_S8_Ser-AS"/>
</dbReference>
<evidence type="ECO:0000313" key="9">
    <source>
        <dbReference type="EMBL" id="MEK8031006.1"/>
    </source>
</evidence>
<evidence type="ECO:0000256" key="7">
    <source>
        <dbReference type="SAM" id="SignalP"/>
    </source>
</evidence>
<evidence type="ECO:0000256" key="3">
    <source>
        <dbReference type="ARBA" id="ARBA00022801"/>
    </source>
</evidence>
<keyword evidence="4 5" id="KW-0720">Serine protease</keyword>
<dbReference type="GO" id="GO:0016787">
    <property type="term" value="F:hydrolase activity"/>
    <property type="evidence" value="ECO:0007669"/>
    <property type="project" value="UniProtKB-KW"/>
</dbReference>
<dbReference type="EMBL" id="JBBUTG010000004">
    <property type="protein sequence ID" value="MEK8031006.1"/>
    <property type="molecule type" value="Genomic_DNA"/>
</dbReference>
<dbReference type="PROSITE" id="PS51892">
    <property type="entry name" value="SUBTILASE"/>
    <property type="match status" value="1"/>
</dbReference>
<dbReference type="InterPro" id="IPR050131">
    <property type="entry name" value="Peptidase_S8_subtilisin-like"/>
</dbReference>
<reference evidence="9 10" key="1">
    <citation type="submission" date="2024-04" db="EMBL/GenBank/DDBJ databases">
        <title>Novel species of the genus Ideonella isolated from streams.</title>
        <authorList>
            <person name="Lu H."/>
        </authorList>
    </citation>
    <scope>NUCLEOTIDE SEQUENCE [LARGE SCALE GENOMIC DNA]</scope>
    <source>
        <strain evidence="9 10">DXS29W</strain>
    </source>
</reference>
<dbReference type="PROSITE" id="PS00138">
    <property type="entry name" value="SUBTILASE_SER"/>
    <property type="match status" value="1"/>
</dbReference>
<organism evidence="9 10">
    <name type="scientific">Ideonella lacteola</name>
    <dbReference type="NCBI Taxonomy" id="2984193"/>
    <lineage>
        <taxon>Bacteria</taxon>
        <taxon>Pseudomonadati</taxon>
        <taxon>Pseudomonadota</taxon>
        <taxon>Betaproteobacteria</taxon>
        <taxon>Burkholderiales</taxon>
        <taxon>Sphaerotilaceae</taxon>
        <taxon>Ideonella</taxon>
    </lineage>
</organism>
<dbReference type="InterPro" id="IPR015500">
    <property type="entry name" value="Peptidase_S8_subtilisin-rel"/>
</dbReference>
<dbReference type="Proteomes" id="UP001371218">
    <property type="component" value="Unassembled WGS sequence"/>
</dbReference>
<comment type="caution">
    <text evidence="9">The sequence shown here is derived from an EMBL/GenBank/DDBJ whole genome shotgun (WGS) entry which is preliminary data.</text>
</comment>
<feature type="chain" id="PRO_5045413223" evidence="7">
    <location>
        <begin position="28"/>
        <end position="471"/>
    </location>
</feature>
<feature type="active site" description="Charge relay system" evidence="5">
    <location>
        <position position="407"/>
    </location>
</feature>
<evidence type="ECO:0000256" key="5">
    <source>
        <dbReference type="PROSITE-ProRule" id="PRU01240"/>
    </source>
</evidence>
<keyword evidence="2 5" id="KW-0645">Protease</keyword>
<dbReference type="PRINTS" id="PR00723">
    <property type="entry name" value="SUBTILISIN"/>
</dbReference>